<dbReference type="OrthoDB" id="2970937at2759"/>
<dbReference type="Proteomes" id="UP000521943">
    <property type="component" value="Unassembled WGS sequence"/>
</dbReference>
<keyword evidence="2" id="KW-1185">Reference proteome</keyword>
<comment type="caution">
    <text evidence="1">The sequence shown here is derived from an EMBL/GenBank/DDBJ whole genome shotgun (WGS) entry which is preliminary data.</text>
</comment>
<dbReference type="AlphaFoldDB" id="A0A8H6M5C0"/>
<protein>
    <submittedName>
        <fullName evidence="1">Uncharacterized protein</fullName>
    </submittedName>
</protein>
<accession>A0A8H6M5C0</accession>
<gene>
    <name evidence="1" type="ORF">DFP72DRAFT_847477</name>
</gene>
<sequence>MCQTIRRDPAILQKRLQTQLEELILLPLRHGAPTGTDSMRLNQMCNYLEGESFLLAGSGDHGILRTKEDEQREILSAILHVANDPSFPFIFVVASRPELAIREFFNTSVAQATARELFLDEKYDPGADIRLFYESKFTYIRRRFNLPPGWPGMEEILFLVENASGQFIYATTVMRFVEAPPLGTQNALPIDEGLRTPYQRLARILELPMRVHAPACSEPALSMKWLRAIRILGEGHAHGGVTLAAHMRLWLEHSPGEEIYALGSLSSLLYIPPHDRVECYVFYHKSFVDFFEDESRCGELYVSPEQAYDFIAHRYFQTMENHLDIGKIPSDMMYYTLYYSPDGLDIFEFSSEEAFKSAEPAMLSCDARGWVQQFARFGRHAREGRRHYSRFIIARMFCAVHFRVCCLLNFKEHWIHLH</sequence>
<organism evidence="1 2">
    <name type="scientific">Ephemerocybe angulata</name>
    <dbReference type="NCBI Taxonomy" id="980116"/>
    <lineage>
        <taxon>Eukaryota</taxon>
        <taxon>Fungi</taxon>
        <taxon>Dikarya</taxon>
        <taxon>Basidiomycota</taxon>
        <taxon>Agaricomycotina</taxon>
        <taxon>Agaricomycetes</taxon>
        <taxon>Agaricomycetidae</taxon>
        <taxon>Agaricales</taxon>
        <taxon>Agaricineae</taxon>
        <taxon>Psathyrellaceae</taxon>
        <taxon>Ephemerocybe</taxon>
    </lineage>
</organism>
<evidence type="ECO:0000313" key="2">
    <source>
        <dbReference type="Proteomes" id="UP000521943"/>
    </source>
</evidence>
<dbReference type="EMBL" id="JACGCI010000030">
    <property type="protein sequence ID" value="KAF6755300.1"/>
    <property type="molecule type" value="Genomic_DNA"/>
</dbReference>
<reference evidence="1 2" key="1">
    <citation type="submission" date="2020-07" db="EMBL/GenBank/DDBJ databases">
        <title>Comparative genomics of pyrophilous fungi reveals a link between fire events and developmental genes.</title>
        <authorList>
            <consortium name="DOE Joint Genome Institute"/>
            <person name="Steindorff A.S."/>
            <person name="Carver A."/>
            <person name="Calhoun S."/>
            <person name="Stillman K."/>
            <person name="Liu H."/>
            <person name="Lipzen A."/>
            <person name="Pangilinan J."/>
            <person name="Labutti K."/>
            <person name="Bruns T.D."/>
            <person name="Grigoriev I.V."/>
        </authorList>
    </citation>
    <scope>NUCLEOTIDE SEQUENCE [LARGE SCALE GENOMIC DNA]</scope>
    <source>
        <strain evidence="1 2">CBS 144469</strain>
    </source>
</reference>
<proteinExistence type="predicted"/>
<name>A0A8H6M5C0_9AGAR</name>
<evidence type="ECO:0000313" key="1">
    <source>
        <dbReference type="EMBL" id="KAF6755300.1"/>
    </source>
</evidence>